<evidence type="ECO:0000256" key="5">
    <source>
        <dbReference type="SAM" id="Phobius"/>
    </source>
</evidence>
<evidence type="ECO:0008006" key="8">
    <source>
        <dbReference type="Google" id="ProtNLM"/>
    </source>
</evidence>
<feature type="region of interest" description="Disordered" evidence="4">
    <location>
        <begin position="1"/>
        <end position="39"/>
    </location>
</feature>
<dbReference type="InterPro" id="IPR002347">
    <property type="entry name" value="SDR_fam"/>
</dbReference>
<dbReference type="PANTHER" id="PTHR24320">
    <property type="entry name" value="RETINOL DEHYDROGENASE"/>
    <property type="match status" value="1"/>
</dbReference>
<dbReference type="Proteomes" id="UP000799438">
    <property type="component" value="Unassembled WGS sequence"/>
</dbReference>
<dbReference type="PANTHER" id="PTHR24320:SF252">
    <property type="entry name" value="DEHYDROGENASE_REDUCTASE FAMILY PROTEIN, PUTATIVE (AFU_ORTHOLOGUE AFUA_3G08550)-RELATED"/>
    <property type="match status" value="1"/>
</dbReference>
<keyword evidence="2" id="KW-0521">NADP</keyword>
<organism evidence="6 7">
    <name type="scientific">Aplosporella prunicola CBS 121167</name>
    <dbReference type="NCBI Taxonomy" id="1176127"/>
    <lineage>
        <taxon>Eukaryota</taxon>
        <taxon>Fungi</taxon>
        <taxon>Dikarya</taxon>
        <taxon>Ascomycota</taxon>
        <taxon>Pezizomycotina</taxon>
        <taxon>Dothideomycetes</taxon>
        <taxon>Dothideomycetes incertae sedis</taxon>
        <taxon>Botryosphaeriales</taxon>
        <taxon>Aplosporellaceae</taxon>
        <taxon>Aplosporella</taxon>
    </lineage>
</organism>
<dbReference type="Pfam" id="PF00106">
    <property type="entry name" value="adh_short"/>
    <property type="match status" value="1"/>
</dbReference>
<name>A0A6A6BHL7_9PEZI</name>
<dbReference type="Gene3D" id="3.40.50.720">
    <property type="entry name" value="NAD(P)-binding Rossmann-like Domain"/>
    <property type="match status" value="1"/>
</dbReference>
<dbReference type="OrthoDB" id="542013at2759"/>
<protein>
    <recommendedName>
        <fullName evidence="8">Ketoreductase (KR) domain-containing protein</fullName>
    </recommendedName>
</protein>
<dbReference type="RefSeq" id="XP_033398810.1">
    <property type="nucleotide sequence ID" value="XM_033535584.1"/>
</dbReference>
<evidence type="ECO:0000313" key="7">
    <source>
        <dbReference type="Proteomes" id="UP000799438"/>
    </source>
</evidence>
<gene>
    <name evidence="6" type="ORF">K452DRAFT_15527</name>
</gene>
<feature type="transmembrane region" description="Helical" evidence="5">
    <location>
        <begin position="354"/>
        <end position="375"/>
    </location>
</feature>
<evidence type="ECO:0000313" key="6">
    <source>
        <dbReference type="EMBL" id="KAF2143098.1"/>
    </source>
</evidence>
<keyword evidence="3" id="KW-0560">Oxidoreductase</keyword>
<sequence>MQSRPHSDGTGCNAHSPRPLPSPSQPHPTTNPKTMPLLPLQPPIAPLPPNLTFANKAALLTSPTRGITHATAHLLLTHHLSHLILTSRSLSTGLALQRSLQQAHPTAKLTLLAPFDLADPAQCAAALKRLVQDEGVTSLDILVLGAADGGTDYDILEATGRERLLQVNALTPAVVVAALLPLLRKSAHAPARAVLIGSRAAAHAGLFGGALPEGCAEEGARESEDEGDGAAKRTPLLDYLSTPTAMANLSRYPTTKALAALLIAELAERTSPTAGPRITPPNTILPLSICPGMVQTTLTDALPWYLRGVLSIAKAIAARTVEEGAQSVVLGLVMGEEGRGGLWRDGIVGGYVCVFSFLGFWFCVLGVVGLICWCLGRRSSLWFRSGGGR</sequence>
<evidence type="ECO:0000256" key="3">
    <source>
        <dbReference type="ARBA" id="ARBA00023002"/>
    </source>
</evidence>
<dbReference type="SUPFAM" id="SSF51735">
    <property type="entry name" value="NAD(P)-binding Rossmann-fold domains"/>
    <property type="match status" value="1"/>
</dbReference>
<dbReference type="GO" id="GO:0016491">
    <property type="term" value="F:oxidoreductase activity"/>
    <property type="evidence" value="ECO:0007669"/>
    <property type="project" value="UniProtKB-KW"/>
</dbReference>
<evidence type="ECO:0000256" key="4">
    <source>
        <dbReference type="SAM" id="MobiDB-lite"/>
    </source>
</evidence>
<accession>A0A6A6BHL7</accession>
<dbReference type="GeneID" id="54293078"/>
<reference evidence="6" key="1">
    <citation type="journal article" date="2020" name="Stud. Mycol.">
        <title>101 Dothideomycetes genomes: a test case for predicting lifestyles and emergence of pathogens.</title>
        <authorList>
            <person name="Haridas S."/>
            <person name="Albert R."/>
            <person name="Binder M."/>
            <person name="Bloem J."/>
            <person name="Labutti K."/>
            <person name="Salamov A."/>
            <person name="Andreopoulos B."/>
            <person name="Baker S."/>
            <person name="Barry K."/>
            <person name="Bills G."/>
            <person name="Bluhm B."/>
            <person name="Cannon C."/>
            <person name="Castanera R."/>
            <person name="Culley D."/>
            <person name="Daum C."/>
            <person name="Ezra D."/>
            <person name="Gonzalez J."/>
            <person name="Henrissat B."/>
            <person name="Kuo A."/>
            <person name="Liang C."/>
            <person name="Lipzen A."/>
            <person name="Lutzoni F."/>
            <person name="Magnuson J."/>
            <person name="Mondo S."/>
            <person name="Nolan M."/>
            <person name="Ohm R."/>
            <person name="Pangilinan J."/>
            <person name="Park H.-J."/>
            <person name="Ramirez L."/>
            <person name="Alfaro M."/>
            <person name="Sun H."/>
            <person name="Tritt A."/>
            <person name="Yoshinaga Y."/>
            <person name="Zwiers L.-H."/>
            <person name="Turgeon B."/>
            <person name="Goodwin S."/>
            <person name="Spatafora J."/>
            <person name="Crous P."/>
            <person name="Grigoriev I."/>
        </authorList>
    </citation>
    <scope>NUCLEOTIDE SEQUENCE</scope>
    <source>
        <strain evidence="6">CBS 121167</strain>
    </source>
</reference>
<evidence type="ECO:0000256" key="1">
    <source>
        <dbReference type="ARBA" id="ARBA00006484"/>
    </source>
</evidence>
<keyword evidence="5" id="KW-0812">Transmembrane</keyword>
<keyword evidence="5" id="KW-0472">Membrane</keyword>
<keyword evidence="7" id="KW-1185">Reference proteome</keyword>
<proteinExistence type="inferred from homology"/>
<evidence type="ECO:0000256" key="2">
    <source>
        <dbReference type="ARBA" id="ARBA00022857"/>
    </source>
</evidence>
<keyword evidence="5" id="KW-1133">Transmembrane helix</keyword>
<dbReference type="EMBL" id="ML995483">
    <property type="protein sequence ID" value="KAF2143098.1"/>
    <property type="molecule type" value="Genomic_DNA"/>
</dbReference>
<dbReference type="InterPro" id="IPR036291">
    <property type="entry name" value="NAD(P)-bd_dom_sf"/>
</dbReference>
<comment type="similarity">
    <text evidence="1">Belongs to the short-chain dehydrogenases/reductases (SDR) family.</text>
</comment>
<dbReference type="AlphaFoldDB" id="A0A6A6BHL7"/>